<accession>A0A4U1D9Y0</accession>
<organism evidence="2 3">
    <name type="scientific">Robertmurraya kyonggiensis</name>
    <dbReference type="NCBI Taxonomy" id="1037680"/>
    <lineage>
        <taxon>Bacteria</taxon>
        <taxon>Bacillati</taxon>
        <taxon>Bacillota</taxon>
        <taxon>Bacilli</taxon>
        <taxon>Bacillales</taxon>
        <taxon>Bacillaceae</taxon>
        <taxon>Robertmurraya</taxon>
    </lineage>
</organism>
<protein>
    <submittedName>
        <fullName evidence="2">Class I SAM-dependent methyltransferase</fullName>
    </submittedName>
</protein>
<dbReference type="CDD" id="cd02440">
    <property type="entry name" value="AdoMet_MTases"/>
    <property type="match status" value="1"/>
</dbReference>
<comment type="caution">
    <text evidence="2">The sequence shown here is derived from an EMBL/GenBank/DDBJ whole genome shotgun (WGS) entry which is preliminary data.</text>
</comment>
<gene>
    <name evidence="2" type="ORF">FA727_04500</name>
</gene>
<dbReference type="SUPFAM" id="SSF53335">
    <property type="entry name" value="S-adenosyl-L-methionine-dependent methyltransferases"/>
    <property type="match status" value="1"/>
</dbReference>
<proteinExistence type="predicted"/>
<dbReference type="InterPro" id="IPR029063">
    <property type="entry name" value="SAM-dependent_MTases_sf"/>
</dbReference>
<dbReference type="GO" id="GO:0032259">
    <property type="term" value="P:methylation"/>
    <property type="evidence" value="ECO:0007669"/>
    <property type="project" value="UniProtKB-KW"/>
</dbReference>
<dbReference type="RefSeq" id="WP_136829516.1">
    <property type="nucleotide sequence ID" value="NZ_SWBM01000001.1"/>
</dbReference>
<keyword evidence="2" id="KW-0489">Methyltransferase</keyword>
<sequence length="235" mass="27348">MKEFIKQAYNELSDDYEHNVDTQSAYNIYYERPAMIKLLPDDLKNKKVLDAGCAAGWYTEQFIEMGADVAAVDMSPEMVEATKRRVGEKAEVLCCDLEGKLPFADESFDLIVSSLVLHYVGDWKQTFAEFQRILKLDGTFIFSVHHPMMDIHLSEEKEYFSTELIIDTWKRQGELIKVPFYRRPLQSILNETVLYFSLKKIVEPQPVDECKEKAPESYERLMKNPQFLIIKAQKP</sequence>
<evidence type="ECO:0000313" key="2">
    <source>
        <dbReference type="EMBL" id="TKC18823.1"/>
    </source>
</evidence>
<dbReference type="PANTHER" id="PTHR43861">
    <property type="entry name" value="TRANS-ACONITATE 2-METHYLTRANSFERASE-RELATED"/>
    <property type="match status" value="1"/>
</dbReference>
<dbReference type="InterPro" id="IPR013216">
    <property type="entry name" value="Methyltransf_11"/>
</dbReference>
<evidence type="ECO:0000313" key="3">
    <source>
        <dbReference type="Proteomes" id="UP000307756"/>
    </source>
</evidence>
<reference evidence="2 3" key="1">
    <citation type="journal article" date="2011" name="J. Microbiol.">
        <title>Bacillus kyonggiensis sp. nov., isolated from soil of a lettuce field.</title>
        <authorList>
            <person name="Dong K."/>
            <person name="Lee S."/>
        </authorList>
    </citation>
    <scope>NUCLEOTIDE SEQUENCE [LARGE SCALE GENOMIC DNA]</scope>
    <source>
        <strain evidence="2 3">NB22</strain>
    </source>
</reference>
<dbReference type="Pfam" id="PF08241">
    <property type="entry name" value="Methyltransf_11"/>
    <property type="match status" value="1"/>
</dbReference>
<keyword evidence="3" id="KW-1185">Reference proteome</keyword>
<evidence type="ECO:0000259" key="1">
    <source>
        <dbReference type="Pfam" id="PF08241"/>
    </source>
</evidence>
<dbReference type="OrthoDB" id="9791837at2"/>
<dbReference type="AlphaFoldDB" id="A0A4U1D9Y0"/>
<keyword evidence="2" id="KW-0808">Transferase</keyword>
<dbReference type="Gene3D" id="3.40.50.150">
    <property type="entry name" value="Vaccinia Virus protein VP39"/>
    <property type="match status" value="1"/>
</dbReference>
<name>A0A4U1D9Y0_9BACI</name>
<feature type="domain" description="Methyltransferase type 11" evidence="1">
    <location>
        <begin position="49"/>
        <end position="142"/>
    </location>
</feature>
<dbReference type="EMBL" id="SWBM01000001">
    <property type="protein sequence ID" value="TKC18823.1"/>
    <property type="molecule type" value="Genomic_DNA"/>
</dbReference>
<dbReference type="GO" id="GO:0008757">
    <property type="term" value="F:S-adenosylmethionine-dependent methyltransferase activity"/>
    <property type="evidence" value="ECO:0007669"/>
    <property type="project" value="InterPro"/>
</dbReference>
<dbReference type="Proteomes" id="UP000307756">
    <property type="component" value="Unassembled WGS sequence"/>
</dbReference>